<organism evidence="2 3">
    <name type="scientific">Candidatus Iainarchaeum sp</name>
    <dbReference type="NCBI Taxonomy" id="3101447"/>
    <lineage>
        <taxon>Archaea</taxon>
        <taxon>Candidatus Iainarchaeota</taxon>
        <taxon>Candidatus Iainarchaeia</taxon>
        <taxon>Candidatus Iainarchaeales</taxon>
        <taxon>Candidatus Iainarchaeaceae</taxon>
        <taxon>Candidatus Iainarchaeum</taxon>
    </lineage>
</organism>
<reference evidence="2 3" key="1">
    <citation type="journal article" date="2020" name="Biotechnol. Biofuels">
        <title>New insights from the biogas microbiome by comprehensive genome-resolved metagenomics of nearly 1600 species originating from multiple anaerobic digesters.</title>
        <authorList>
            <person name="Campanaro S."/>
            <person name="Treu L."/>
            <person name="Rodriguez-R L.M."/>
            <person name="Kovalovszki A."/>
            <person name="Ziels R.M."/>
            <person name="Maus I."/>
            <person name="Zhu X."/>
            <person name="Kougias P.G."/>
            <person name="Basile A."/>
            <person name="Luo G."/>
            <person name="Schluter A."/>
            <person name="Konstantinidis K.T."/>
            <person name="Angelidaki I."/>
        </authorList>
    </citation>
    <scope>NUCLEOTIDE SEQUENCE [LARGE SCALE GENOMIC DNA]</scope>
    <source>
        <strain evidence="2">AS22ysBPME_79</strain>
    </source>
</reference>
<dbReference type="Proteomes" id="UP000526302">
    <property type="component" value="Unassembled WGS sequence"/>
</dbReference>
<accession>A0A7K4C0G8</accession>
<sequence>QMSAPFELFVAVIIMGFVIIIGSQMLSTVNREVCLNNIDKQLSDFKTNIENTANHKNSIKFYFDNPNDCFNEKIAKINIQHERKNPRLCSLICGQATDDCYFLSFIISKEGADNISKQKCLSISRFSTFLTAAAASECDPNDLGEGYDGYNAIDPQFSLPIGNYILRNVSSPGEPYPKICTFYKK</sequence>
<dbReference type="EMBL" id="JAAZKV010000026">
    <property type="protein sequence ID" value="NMA44819.1"/>
    <property type="molecule type" value="Genomic_DNA"/>
</dbReference>
<proteinExistence type="predicted"/>
<evidence type="ECO:0000313" key="3">
    <source>
        <dbReference type="Proteomes" id="UP000526302"/>
    </source>
</evidence>
<keyword evidence="1" id="KW-0812">Transmembrane</keyword>
<keyword evidence="1" id="KW-0472">Membrane</keyword>
<feature type="non-terminal residue" evidence="2">
    <location>
        <position position="1"/>
    </location>
</feature>
<evidence type="ECO:0000313" key="2">
    <source>
        <dbReference type="EMBL" id="NMA44819.1"/>
    </source>
</evidence>
<feature type="transmembrane region" description="Helical" evidence="1">
    <location>
        <begin position="6"/>
        <end position="26"/>
    </location>
</feature>
<protein>
    <submittedName>
        <fullName evidence="2">Uncharacterized protein</fullName>
    </submittedName>
</protein>
<comment type="caution">
    <text evidence="2">The sequence shown here is derived from an EMBL/GenBank/DDBJ whole genome shotgun (WGS) entry which is preliminary data.</text>
</comment>
<gene>
    <name evidence="2" type="ORF">GX950_03360</name>
</gene>
<keyword evidence="1" id="KW-1133">Transmembrane helix</keyword>
<evidence type="ECO:0000256" key="1">
    <source>
        <dbReference type="SAM" id="Phobius"/>
    </source>
</evidence>
<dbReference type="AlphaFoldDB" id="A0A7K4C0G8"/>
<name>A0A7K4C0G8_9ARCH</name>